<organism evidence="1 2">
    <name type="scientific">Streblomastix strix</name>
    <dbReference type="NCBI Taxonomy" id="222440"/>
    <lineage>
        <taxon>Eukaryota</taxon>
        <taxon>Metamonada</taxon>
        <taxon>Preaxostyla</taxon>
        <taxon>Oxymonadida</taxon>
        <taxon>Streblomastigidae</taxon>
        <taxon>Streblomastix</taxon>
    </lineage>
</organism>
<name>A0A5J4WRV0_9EUKA</name>
<evidence type="ECO:0000313" key="2">
    <source>
        <dbReference type="Proteomes" id="UP000324800"/>
    </source>
</evidence>
<dbReference type="Proteomes" id="UP000324800">
    <property type="component" value="Unassembled WGS sequence"/>
</dbReference>
<protein>
    <submittedName>
        <fullName evidence="1">Uncharacterized protein</fullName>
    </submittedName>
</protein>
<evidence type="ECO:0000313" key="1">
    <source>
        <dbReference type="EMBL" id="KAA6397814.1"/>
    </source>
</evidence>
<proteinExistence type="predicted"/>
<gene>
    <name evidence="1" type="ORF">EZS28_006661</name>
</gene>
<comment type="caution">
    <text evidence="1">The sequence shown here is derived from an EMBL/GenBank/DDBJ whole genome shotgun (WGS) entry which is preliminary data.</text>
</comment>
<reference evidence="1 2" key="1">
    <citation type="submission" date="2019-03" db="EMBL/GenBank/DDBJ databases">
        <title>Single cell metagenomics reveals metabolic interactions within the superorganism composed of flagellate Streblomastix strix and complex community of Bacteroidetes bacteria on its surface.</title>
        <authorList>
            <person name="Treitli S.C."/>
            <person name="Kolisko M."/>
            <person name="Husnik F."/>
            <person name="Keeling P."/>
            <person name="Hampl V."/>
        </authorList>
    </citation>
    <scope>NUCLEOTIDE SEQUENCE [LARGE SCALE GENOMIC DNA]</scope>
    <source>
        <strain evidence="1">ST1C</strain>
    </source>
</reference>
<dbReference type="AlphaFoldDB" id="A0A5J4WRV0"/>
<dbReference type="EMBL" id="SNRW01001098">
    <property type="protein sequence ID" value="KAA6397814.1"/>
    <property type="molecule type" value="Genomic_DNA"/>
</dbReference>
<accession>A0A5J4WRV0</accession>
<sequence length="169" mass="19496">MVKYTISQNHRNKCRWLYLNCWSLDCGISIRHGRSLIFSDCPGVGFGFLKEDSREGLWNDVENLFIFEFQTRFNYHAALSLSSSSLNLNSSQSKIDVVQDGLMIVLALFVQILRSDDRLGKTTYWEKGKNEVPNGYNILSLFVGDNISISPFGYSFIHYYYETFVKVES</sequence>